<dbReference type="PANTHER" id="PTHR45680">
    <property type="entry name" value="NUCLEAR HORMONE RECEPTOR FAMILY"/>
    <property type="match status" value="1"/>
</dbReference>
<dbReference type="SMART" id="SM00430">
    <property type="entry name" value="HOLI"/>
    <property type="match status" value="1"/>
</dbReference>
<protein>
    <recommendedName>
        <fullName evidence="16">Nuclear receptor domain-containing protein</fullName>
    </recommendedName>
</protein>
<evidence type="ECO:0000256" key="3">
    <source>
        <dbReference type="ARBA" id="ARBA00022723"/>
    </source>
</evidence>
<feature type="compositionally biased region" description="Low complexity" evidence="11">
    <location>
        <begin position="17"/>
        <end position="27"/>
    </location>
</feature>
<keyword evidence="9" id="KW-0675">Receptor</keyword>
<comment type="subcellular location">
    <subcellularLocation>
        <location evidence="1">Nucleus</location>
    </subcellularLocation>
</comment>
<sequence length="546" mass="62758">MTTFATLERTPSLAQPGSSLSDVSSVDSGISSSDEDKCLICHVKASGSHFGVRSCRACAAFYRRTVQMNMKYKCRFDKNCDLSEKNRYTCRYCRFQECIRRGMKKEMVQPSDKNENISPHLEESSPLATELNQCQAEVLSDESKCASRVFVPFSLPPPAFPTTFSSFDSHIQTTNFTDPNTFLPQEPTTSCLNLTPGQFQQLPPSAFHVLSKYPWDTNLPFLTTASPSNSQSSNVVRGESLLSNPDNISTAADADCLKAAATEATNNLKTNVLLVLKPRIEYYFAFMTPFETFPIPLSITQQALMALRKHAAWWPDSTRERASEHLVFDLDLFIRIFFVEIEKISQFCMHIEPFAKLPPSQKWVVFKNFWSFFYELERVYATCEILGHDPEDERFVFLNGRIVHFGINMKKLEQITELDSCKIKKFLKGAKVLQHKVFVAPFKRAHVDEFELTFLLMSWMWKIRNRPEVTEETLNVADKVLDMLSEELHHYYTFQKKIANYADRIVTLLRLLAGLEQCSIRRKEDCQVSKTFNIFRDDIFFSDLQP</sequence>
<evidence type="ECO:0008006" key="16">
    <source>
        <dbReference type="Google" id="ProtNLM"/>
    </source>
</evidence>
<dbReference type="Proteomes" id="UP000218231">
    <property type="component" value="Unassembled WGS sequence"/>
</dbReference>
<evidence type="ECO:0000259" key="12">
    <source>
        <dbReference type="PROSITE" id="PS51030"/>
    </source>
</evidence>
<keyword evidence="8" id="KW-0804">Transcription</keyword>
<dbReference type="SMART" id="SM00399">
    <property type="entry name" value="ZnF_C4"/>
    <property type="match status" value="1"/>
</dbReference>
<dbReference type="GO" id="GO:0005634">
    <property type="term" value="C:nucleus"/>
    <property type="evidence" value="ECO:0007669"/>
    <property type="project" value="UniProtKB-SubCell"/>
</dbReference>
<evidence type="ECO:0000256" key="6">
    <source>
        <dbReference type="ARBA" id="ARBA00023015"/>
    </source>
</evidence>
<feature type="domain" description="Nuclear receptor" evidence="12">
    <location>
        <begin position="35"/>
        <end position="110"/>
    </location>
</feature>
<comment type="similarity">
    <text evidence="2">Belongs to the nuclear hormone receptor family.</text>
</comment>
<dbReference type="GO" id="GO:0000978">
    <property type="term" value="F:RNA polymerase II cis-regulatory region sequence-specific DNA binding"/>
    <property type="evidence" value="ECO:0007669"/>
    <property type="project" value="InterPro"/>
</dbReference>
<dbReference type="Gene3D" id="1.10.565.10">
    <property type="entry name" value="Retinoid X Receptor"/>
    <property type="match status" value="1"/>
</dbReference>
<keyword evidence="5" id="KW-0862">Zinc</keyword>
<evidence type="ECO:0000256" key="2">
    <source>
        <dbReference type="ARBA" id="ARBA00005993"/>
    </source>
</evidence>
<keyword evidence="6" id="KW-0805">Transcription regulation</keyword>
<evidence type="ECO:0000256" key="5">
    <source>
        <dbReference type="ARBA" id="ARBA00022833"/>
    </source>
</evidence>
<keyword evidence="7" id="KW-0238">DNA-binding</keyword>
<accession>A0A2A2LJ74</accession>
<dbReference type="OrthoDB" id="5789759at2759"/>
<dbReference type="EMBL" id="LIAE01006696">
    <property type="protein sequence ID" value="PAV86190.1"/>
    <property type="molecule type" value="Genomic_DNA"/>
</dbReference>
<keyword evidence="4" id="KW-0863">Zinc-finger</keyword>
<evidence type="ECO:0000259" key="13">
    <source>
        <dbReference type="PROSITE" id="PS51843"/>
    </source>
</evidence>
<evidence type="ECO:0000256" key="10">
    <source>
        <dbReference type="ARBA" id="ARBA00023242"/>
    </source>
</evidence>
<dbReference type="SUPFAM" id="SSF57716">
    <property type="entry name" value="Glucocorticoid receptor-like (DNA-binding domain)"/>
    <property type="match status" value="1"/>
</dbReference>
<dbReference type="AlphaFoldDB" id="A0A2A2LJ74"/>
<evidence type="ECO:0000313" key="15">
    <source>
        <dbReference type="Proteomes" id="UP000218231"/>
    </source>
</evidence>
<proteinExistence type="inferred from homology"/>
<dbReference type="PRINTS" id="PR00047">
    <property type="entry name" value="STROIDFINGER"/>
</dbReference>
<dbReference type="SUPFAM" id="SSF48508">
    <property type="entry name" value="Nuclear receptor ligand-binding domain"/>
    <property type="match status" value="1"/>
</dbReference>
<dbReference type="InterPro" id="IPR049636">
    <property type="entry name" value="HNF4-like_DBD"/>
</dbReference>
<dbReference type="Pfam" id="PF00104">
    <property type="entry name" value="Hormone_recep"/>
    <property type="match status" value="1"/>
</dbReference>
<evidence type="ECO:0000256" key="4">
    <source>
        <dbReference type="ARBA" id="ARBA00022771"/>
    </source>
</evidence>
<dbReference type="PROSITE" id="PS51843">
    <property type="entry name" value="NR_LBD"/>
    <property type="match status" value="1"/>
</dbReference>
<dbReference type="InterPro" id="IPR000536">
    <property type="entry name" value="Nucl_hrmn_rcpt_lig-bd"/>
</dbReference>
<dbReference type="GO" id="GO:0008270">
    <property type="term" value="F:zinc ion binding"/>
    <property type="evidence" value="ECO:0007669"/>
    <property type="project" value="UniProtKB-KW"/>
</dbReference>
<evidence type="ECO:0000256" key="11">
    <source>
        <dbReference type="SAM" id="MobiDB-lite"/>
    </source>
</evidence>
<dbReference type="Pfam" id="PF00105">
    <property type="entry name" value="zf-C4"/>
    <property type="match status" value="1"/>
</dbReference>
<dbReference type="STRING" id="2018661.A0A2A2LJ74"/>
<dbReference type="PROSITE" id="PS51030">
    <property type="entry name" value="NUCLEAR_REC_DBD_2"/>
    <property type="match status" value="1"/>
</dbReference>
<organism evidence="14 15">
    <name type="scientific">Diploscapter pachys</name>
    <dbReference type="NCBI Taxonomy" id="2018661"/>
    <lineage>
        <taxon>Eukaryota</taxon>
        <taxon>Metazoa</taxon>
        <taxon>Ecdysozoa</taxon>
        <taxon>Nematoda</taxon>
        <taxon>Chromadorea</taxon>
        <taxon>Rhabditida</taxon>
        <taxon>Rhabditina</taxon>
        <taxon>Rhabditomorpha</taxon>
        <taxon>Rhabditoidea</taxon>
        <taxon>Rhabditidae</taxon>
        <taxon>Diploscapter</taxon>
    </lineage>
</organism>
<dbReference type="InterPro" id="IPR013088">
    <property type="entry name" value="Znf_NHR/GATA"/>
</dbReference>
<keyword evidence="10" id="KW-0539">Nucleus</keyword>
<dbReference type="InterPro" id="IPR051152">
    <property type="entry name" value="C.elegans_Orphan_NR"/>
</dbReference>
<dbReference type="Gene3D" id="3.30.50.10">
    <property type="entry name" value="Erythroid Transcription Factor GATA-1, subunit A"/>
    <property type="match status" value="1"/>
</dbReference>
<evidence type="ECO:0000256" key="1">
    <source>
        <dbReference type="ARBA" id="ARBA00004123"/>
    </source>
</evidence>
<dbReference type="PANTHER" id="PTHR45680:SF23">
    <property type="entry name" value="NUCLEAR HORMONE RECEPTOR FAMILY"/>
    <property type="match status" value="1"/>
</dbReference>
<evidence type="ECO:0000256" key="9">
    <source>
        <dbReference type="ARBA" id="ARBA00023170"/>
    </source>
</evidence>
<feature type="region of interest" description="Disordered" evidence="11">
    <location>
        <begin position="1"/>
        <end position="27"/>
    </location>
</feature>
<dbReference type="InterPro" id="IPR035500">
    <property type="entry name" value="NHR-like_dom_sf"/>
</dbReference>
<dbReference type="GO" id="GO:0003700">
    <property type="term" value="F:DNA-binding transcription factor activity"/>
    <property type="evidence" value="ECO:0007669"/>
    <property type="project" value="InterPro"/>
</dbReference>
<keyword evidence="15" id="KW-1185">Reference proteome</keyword>
<keyword evidence="3" id="KW-0479">Metal-binding</keyword>
<evidence type="ECO:0000256" key="7">
    <source>
        <dbReference type="ARBA" id="ARBA00023125"/>
    </source>
</evidence>
<reference evidence="14 15" key="1">
    <citation type="journal article" date="2017" name="Curr. Biol.">
        <title>Genome architecture and evolution of a unichromosomal asexual nematode.</title>
        <authorList>
            <person name="Fradin H."/>
            <person name="Zegar C."/>
            <person name="Gutwein M."/>
            <person name="Lucas J."/>
            <person name="Kovtun M."/>
            <person name="Corcoran D."/>
            <person name="Baugh L.R."/>
            <person name="Kiontke K."/>
            <person name="Gunsalus K."/>
            <person name="Fitch D.H."/>
            <person name="Piano F."/>
        </authorList>
    </citation>
    <scope>NUCLEOTIDE SEQUENCE [LARGE SCALE GENOMIC DNA]</scope>
    <source>
        <strain evidence="14">PF1309</strain>
    </source>
</reference>
<dbReference type="CDD" id="cd06960">
    <property type="entry name" value="NR_DBD_HNF4A"/>
    <property type="match status" value="1"/>
</dbReference>
<evidence type="ECO:0000256" key="8">
    <source>
        <dbReference type="ARBA" id="ARBA00023163"/>
    </source>
</evidence>
<evidence type="ECO:0000313" key="14">
    <source>
        <dbReference type="EMBL" id="PAV86190.1"/>
    </source>
</evidence>
<name>A0A2A2LJ74_9BILA</name>
<gene>
    <name evidence="14" type="ORF">WR25_08537</name>
</gene>
<feature type="domain" description="NR LBD" evidence="13">
    <location>
        <begin position="295"/>
        <end position="546"/>
    </location>
</feature>
<comment type="caution">
    <text evidence="14">The sequence shown here is derived from an EMBL/GenBank/DDBJ whole genome shotgun (WGS) entry which is preliminary data.</text>
</comment>
<dbReference type="InterPro" id="IPR001628">
    <property type="entry name" value="Znf_hrmn_rcpt"/>
</dbReference>